<protein>
    <submittedName>
        <fullName evidence="2">NAD(P)-dependent dehydrogenase, short-chain alcohol dehydrogenase family</fullName>
    </submittedName>
</protein>
<dbReference type="SUPFAM" id="SSF51735">
    <property type="entry name" value="NAD(P)-binding Rossmann-fold domains"/>
    <property type="match status" value="1"/>
</dbReference>
<gene>
    <name evidence="2" type="ORF">SAMN05660493_03297</name>
</gene>
<evidence type="ECO:0000313" key="3">
    <source>
        <dbReference type="Proteomes" id="UP000187261"/>
    </source>
</evidence>
<dbReference type="InterPro" id="IPR036291">
    <property type="entry name" value="NAD(P)-bd_dom_sf"/>
</dbReference>
<reference evidence="3" key="1">
    <citation type="submission" date="2016-10" db="EMBL/GenBank/DDBJ databases">
        <authorList>
            <person name="Varghese N."/>
            <person name="Submissions S."/>
        </authorList>
    </citation>
    <scope>NUCLEOTIDE SEQUENCE [LARGE SCALE GENOMIC DNA]</scope>
    <source>
        <strain evidence="3">DSM 19482</strain>
    </source>
</reference>
<sequence>MNPMNQEYQKSDHRTVRKSIIITGANSGIGLECTIQMAKIAPEEQIILACRNTQKGNDAIEIIKQKTHHQHLICLPLDLASMQSIRDFRSAISKLPNPVITALVNNAGIQNIGKTAYTKDGFEITFGTNQLGGFYLTLLLLPYIEKNGSITFTASDTHDPATKTGIEPPVYTSGKELAFPKETTEKASIVGQRRYSTSKLCNVMTAYILHEKLAGKNIRVNAFDPGMVPGTGLAQTYPPVLKFIWNNIMPILTFFKHNTNSAKTSGKRLANLAYAHDLQHLNGIYYSDGRVRKSSADSYNKNYQLDLWKSGIKLMNIQPQDTAITLASM</sequence>
<dbReference type="EMBL" id="FTPU01000074">
    <property type="protein sequence ID" value="SIT98887.1"/>
    <property type="molecule type" value="Genomic_DNA"/>
</dbReference>
<dbReference type="PANTHER" id="PTHR43157">
    <property type="entry name" value="PHOSPHATIDYLINOSITOL-GLYCAN BIOSYNTHESIS CLASS F PROTEIN-RELATED"/>
    <property type="match status" value="1"/>
</dbReference>
<dbReference type="STRING" id="1121284.SAMN05660493_03297"/>
<keyword evidence="3" id="KW-1185">Reference proteome</keyword>
<dbReference type="PANTHER" id="PTHR43157:SF31">
    <property type="entry name" value="PHOSPHATIDYLINOSITOL-GLYCAN BIOSYNTHESIS CLASS F PROTEIN"/>
    <property type="match status" value="1"/>
</dbReference>
<dbReference type="Gene3D" id="3.40.50.720">
    <property type="entry name" value="NAD(P)-binding Rossmann-like Domain"/>
    <property type="match status" value="1"/>
</dbReference>
<dbReference type="AlphaFoldDB" id="A0A1U7PYC4"/>
<accession>A0A1U7PYC4</accession>
<keyword evidence="1" id="KW-0560">Oxidoreductase</keyword>
<dbReference type="GO" id="GO:0016491">
    <property type="term" value="F:oxidoreductase activity"/>
    <property type="evidence" value="ECO:0007669"/>
    <property type="project" value="UniProtKB-KW"/>
</dbReference>
<name>A0A1U7PYC4_9FLAO</name>
<dbReference type="Pfam" id="PF00106">
    <property type="entry name" value="adh_short"/>
    <property type="match status" value="1"/>
</dbReference>
<dbReference type="Proteomes" id="UP000187261">
    <property type="component" value="Unassembled WGS sequence"/>
</dbReference>
<evidence type="ECO:0000313" key="2">
    <source>
        <dbReference type="EMBL" id="SIT98887.1"/>
    </source>
</evidence>
<evidence type="ECO:0000256" key="1">
    <source>
        <dbReference type="ARBA" id="ARBA00023002"/>
    </source>
</evidence>
<dbReference type="InterPro" id="IPR002347">
    <property type="entry name" value="SDR_fam"/>
</dbReference>
<proteinExistence type="predicted"/>
<dbReference type="PRINTS" id="PR00081">
    <property type="entry name" value="GDHRDH"/>
</dbReference>
<organism evidence="2 3">
    <name type="scientific">Epilithonimonas bovis DSM 19482</name>
    <dbReference type="NCBI Taxonomy" id="1121284"/>
    <lineage>
        <taxon>Bacteria</taxon>
        <taxon>Pseudomonadati</taxon>
        <taxon>Bacteroidota</taxon>
        <taxon>Flavobacteriia</taxon>
        <taxon>Flavobacteriales</taxon>
        <taxon>Weeksellaceae</taxon>
        <taxon>Chryseobacterium group</taxon>
        <taxon>Epilithonimonas</taxon>
    </lineage>
</organism>